<name>A0A8H2XDI3_9AGAM</name>
<feature type="region of interest" description="Disordered" evidence="1">
    <location>
        <begin position="417"/>
        <end position="442"/>
    </location>
</feature>
<dbReference type="EMBL" id="CAJMWT010001775">
    <property type="protein sequence ID" value="CAE6419537.1"/>
    <property type="molecule type" value="Genomic_DNA"/>
</dbReference>
<proteinExistence type="predicted"/>
<feature type="region of interest" description="Disordered" evidence="1">
    <location>
        <begin position="1"/>
        <end position="21"/>
    </location>
</feature>
<gene>
    <name evidence="2" type="ORF">RDB_LOCUS52149</name>
</gene>
<evidence type="ECO:0000313" key="2">
    <source>
        <dbReference type="EMBL" id="CAE6419537.1"/>
    </source>
</evidence>
<evidence type="ECO:0000313" key="3">
    <source>
        <dbReference type="Proteomes" id="UP000663843"/>
    </source>
</evidence>
<feature type="compositionally biased region" description="Polar residues" evidence="1">
    <location>
        <begin position="1"/>
        <end position="14"/>
    </location>
</feature>
<sequence length="507" mass="57197">MAQPGDTQIDPQAESQRRPWVGSDTARYKPWIEQIPWNKEIRLLDSKKYDQLPEGKKLQELVARSLIVSEWLSNKESPQCGPYCNRMKCFSEDVTFFPNIFGLNHTKEPNDPGLSSEVEECLPFILLIRRSTEILQKSLLKSMDSDRRHPLDTLGTLVWDVQSNGDIVYRTHQQLQIPGPASYFPRPDGCAYIPIPDTLRRSVPNVFRPALSCFARSEDSVPECRYAPHWVTEFKRDLGTPASQGQVVEGLVSALYQRRALGFPNHLVFGTAHYNEVVLEVLAATWVPSDEPVKPEDQSAREVNVESTVLPAGQANDSLANSLQVGNTTPTAVEEVADENAKLTIKDIKKYNKIVVYRIDIYDMTDIGSLLRLYLLMRQTRILAQQYTDEIKKFSVARILQLSSEAGGIYKWAPPPLSGSAKRKRSNDWHSELGSMTEEPEDMMFDRSYESASRSDSEECNSFSDIAPTHTIHGEVAAYTVKNYAQETNRGACVPKYQSAGSHHKQV</sequence>
<dbReference type="Proteomes" id="UP000663843">
    <property type="component" value="Unassembled WGS sequence"/>
</dbReference>
<comment type="caution">
    <text evidence="2">The sequence shown here is derived from an EMBL/GenBank/DDBJ whole genome shotgun (WGS) entry which is preliminary data.</text>
</comment>
<accession>A0A8H2XDI3</accession>
<dbReference type="AlphaFoldDB" id="A0A8H2XDI3"/>
<evidence type="ECO:0000256" key="1">
    <source>
        <dbReference type="SAM" id="MobiDB-lite"/>
    </source>
</evidence>
<reference evidence="2" key="1">
    <citation type="submission" date="2021-01" db="EMBL/GenBank/DDBJ databases">
        <authorList>
            <person name="Kaushik A."/>
        </authorList>
    </citation>
    <scope>NUCLEOTIDE SEQUENCE</scope>
    <source>
        <strain evidence="2">AG2-2IIIB</strain>
    </source>
</reference>
<protein>
    <submittedName>
        <fullName evidence="2">Uncharacterized protein</fullName>
    </submittedName>
</protein>
<organism evidence="2 3">
    <name type="scientific">Rhizoctonia solani</name>
    <dbReference type="NCBI Taxonomy" id="456999"/>
    <lineage>
        <taxon>Eukaryota</taxon>
        <taxon>Fungi</taxon>
        <taxon>Dikarya</taxon>
        <taxon>Basidiomycota</taxon>
        <taxon>Agaricomycotina</taxon>
        <taxon>Agaricomycetes</taxon>
        <taxon>Cantharellales</taxon>
        <taxon>Ceratobasidiaceae</taxon>
        <taxon>Rhizoctonia</taxon>
    </lineage>
</organism>